<proteinExistence type="predicted"/>
<evidence type="ECO:0000313" key="3">
    <source>
        <dbReference type="Proteomes" id="UP001174210"/>
    </source>
</evidence>
<comment type="caution">
    <text evidence="2">The sequence shown here is derived from an EMBL/GenBank/DDBJ whole genome shotgun (WGS) entry which is preliminary data.</text>
</comment>
<gene>
    <name evidence="2" type="ORF">P5G59_19280</name>
</gene>
<keyword evidence="1" id="KW-0732">Signal</keyword>
<evidence type="ECO:0000313" key="2">
    <source>
        <dbReference type="EMBL" id="MDN4599303.1"/>
    </source>
</evidence>
<evidence type="ECO:0008006" key="4">
    <source>
        <dbReference type="Google" id="ProtNLM"/>
    </source>
</evidence>
<dbReference type="RefSeq" id="WP_301220648.1">
    <property type="nucleotide sequence ID" value="NZ_JAROCB010000006.1"/>
</dbReference>
<reference evidence="2" key="1">
    <citation type="submission" date="2023-03" db="EMBL/GenBank/DDBJ databases">
        <title>MT1 and MT2 Draft Genomes of Novel Species.</title>
        <authorList>
            <person name="Venkateswaran K."/>
        </authorList>
    </citation>
    <scope>NUCLEOTIDE SEQUENCE</scope>
    <source>
        <strain evidence="2">F6_8S_P_1A</strain>
    </source>
</reference>
<feature type="chain" id="PRO_5046077090" description="Secreted protein" evidence="1">
    <location>
        <begin position="31"/>
        <end position="206"/>
    </location>
</feature>
<dbReference type="Proteomes" id="UP001174210">
    <property type="component" value="Unassembled WGS sequence"/>
</dbReference>
<dbReference type="EMBL" id="JAROCB010000006">
    <property type="protein sequence ID" value="MDN4599303.1"/>
    <property type="molecule type" value="Genomic_DNA"/>
</dbReference>
<evidence type="ECO:0000256" key="1">
    <source>
        <dbReference type="SAM" id="SignalP"/>
    </source>
</evidence>
<name>A0ABT8J2J4_9MICO</name>
<organism evidence="2 3">
    <name type="scientific">Leifsonia virtsii</name>
    <dbReference type="NCBI Taxonomy" id="3035915"/>
    <lineage>
        <taxon>Bacteria</taxon>
        <taxon>Bacillati</taxon>
        <taxon>Actinomycetota</taxon>
        <taxon>Actinomycetes</taxon>
        <taxon>Micrococcales</taxon>
        <taxon>Microbacteriaceae</taxon>
        <taxon>Leifsonia</taxon>
    </lineage>
</organism>
<keyword evidence="3" id="KW-1185">Reference proteome</keyword>
<accession>A0ABT8J2J4</accession>
<sequence>MQVRTRKFALGVAVVAAAISTLAIAPAANASPAPAAATQAVTADAAPPTVALDPSTFSGPLVIAVPSGHEVVVNVKAGDAPKVIADVQAADRAGKTQTLGKVMAPMSGCGETVRSVAGPGTWWTSVQGCAVAGYNGYNRQYHWENGSDVELCTNGRGYNSSHAAAWYSTGCSGGDYSVPWGNVLAYTQMQGFSLSGVTGAAYLWRA</sequence>
<protein>
    <recommendedName>
        <fullName evidence="4">Secreted protein</fullName>
    </recommendedName>
</protein>
<feature type="signal peptide" evidence="1">
    <location>
        <begin position="1"/>
        <end position="30"/>
    </location>
</feature>